<dbReference type="PANTHER" id="PTHR12149:SF8">
    <property type="entry name" value="PROTEIN-RIBULOSAMINE 3-KINASE"/>
    <property type="match status" value="1"/>
</dbReference>
<evidence type="ECO:0000256" key="2">
    <source>
        <dbReference type="ARBA" id="ARBA00048655"/>
    </source>
</evidence>
<keyword evidence="4" id="KW-1185">Reference proteome</keyword>
<protein>
    <recommendedName>
        <fullName evidence="1">protein-ribulosamine 3-kinase</fullName>
        <ecNumber evidence="1">2.7.1.172</ecNumber>
    </recommendedName>
</protein>
<comment type="caution">
    <text evidence="3">The sequence shown here is derived from an EMBL/GenBank/DDBJ whole genome shotgun (WGS) entry which is preliminary data.</text>
</comment>
<accession>A0A135S8Q4</accession>
<dbReference type="PANTHER" id="PTHR12149">
    <property type="entry name" value="FRUCTOSAMINE 3 KINASE-RELATED PROTEIN"/>
    <property type="match status" value="1"/>
</dbReference>
<sequence length="287" mass="33142">MLLGECKSSKIIHELMADFIPKPLEYGKFEKADIPTYFYMSEFVDLDTTKAQDPSEFCKLLAEMHRKSQTLSDKFGFGVATCDGDRPHVVEWESDWAVFYRKLFLHTLSLDIKWNGTWPKYERAAHQVAEYVIPRLLENLTWNGQPIKPSLIHGDLWEGNTGINKETDLPMLFDAGSYFAHNEMELGHWACEFSETFGSKVYTDRYLEFFPKAEPASEFEDRIRLYSLKGSMNYSAGHPNSRLRVSAYNSMLYLCEKYAPIDGIGQYEEEIDPIKTGARIVSHQVIR</sequence>
<gene>
    <name evidence="3" type="ORF">CSIM01_05730</name>
</gene>
<dbReference type="GO" id="GO:0102193">
    <property type="term" value="F:protein-ribulosamine 3-kinase activity"/>
    <property type="evidence" value="ECO:0007669"/>
    <property type="project" value="UniProtKB-EC"/>
</dbReference>
<dbReference type="SUPFAM" id="SSF56112">
    <property type="entry name" value="Protein kinase-like (PK-like)"/>
    <property type="match status" value="1"/>
</dbReference>
<evidence type="ECO:0000256" key="1">
    <source>
        <dbReference type="ARBA" id="ARBA00011961"/>
    </source>
</evidence>
<dbReference type="AlphaFoldDB" id="A0A135S8Q4"/>
<dbReference type="Gene3D" id="3.90.1200.10">
    <property type="match status" value="1"/>
</dbReference>
<dbReference type="InterPro" id="IPR011009">
    <property type="entry name" value="Kinase-like_dom_sf"/>
</dbReference>
<evidence type="ECO:0000313" key="4">
    <source>
        <dbReference type="Proteomes" id="UP000070328"/>
    </source>
</evidence>
<dbReference type="Pfam" id="PF03881">
    <property type="entry name" value="Fructosamin_kin"/>
    <property type="match status" value="1"/>
</dbReference>
<dbReference type="EMBL" id="JFBX01000640">
    <property type="protein sequence ID" value="KXH32308.1"/>
    <property type="molecule type" value="Genomic_DNA"/>
</dbReference>
<dbReference type="EC" id="2.7.1.172" evidence="1"/>
<proteinExistence type="predicted"/>
<dbReference type="Proteomes" id="UP000070328">
    <property type="component" value="Unassembled WGS sequence"/>
</dbReference>
<evidence type="ECO:0000313" key="3">
    <source>
        <dbReference type="EMBL" id="KXH32308.1"/>
    </source>
</evidence>
<organism evidence="3 4">
    <name type="scientific">Colletotrichum simmondsii</name>
    <dbReference type="NCBI Taxonomy" id="703756"/>
    <lineage>
        <taxon>Eukaryota</taxon>
        <taxon>Fungi</taxon>
        <taxon>Dikarya</taxon>
        <taxon>Ascomycota</taxon>
        <taxon>Pezizomycotina</taxon>
        <taxon>Sordariomycetes</taxon>
        <taxon>Hypocreomycetidae</taxon>
        <taxon>Glomerellales</taxon>
        <taxon>Glomerellaceae</taxon>
        <taxon>Colletotrichum</taxon>
        <taxon>Colletotrichum acutatum species complex</taxon>
    </lineage>
</organism>
<reference evidence="3 4" key="1">
    <citation type="submission" date="2014-02" db="EMBL/GenBank/DDBJ databases">
        <title>The genome sequence of Colletotrichum simmondsii CBS122122.</title>
        <authorList>
            <person name="Baroncelli R."/>
            <person name="Thon M.R."/>
        </authorList>
    </citation>
    <scope>NUCLEOTIDE SEQUENCE [LARGE SCALE GENOMIC DNA]</scope>
    <source>
        <strain evidence="3 4">CBS122122</strain>
    </source>
</reference>
<dbReference type="OrthoDB" id="5772781at2759"/>
<comment type="catalytic activity">
    <reaction evidence="2">
        <text>N(6)-D-ribulosyl-L-lysyl-[protein] + ATP = N(6)-(3-O-phospho-D-ribulosyl)-L-lysyl-[protein] + ADP + H(+)</text>
        <dbReference type="Rhea" id="RHEA:48432"/>
        <dbReference type="Rhea" id="RHEA-COMP:12103"/>
        <dbReference type="Rhea" id="RHEA-COMP:12104"/>
        <dbReference type="ChEBI" id="CHEBI:15378"/>
        <dbReference type="ChEBI" id="CHEBI:30616"/>
        <dbReference type="ChEBI" id="CHEBI:90418"/>
        <dbReference type="ChEBI" id="CHEBI:90420"/>
        <dbReference type="ChEBI" id="CHEBI:456216"/>
        <dbReference type="EC" id="2.7.1.172"/>
    </reaction>
    <physiologicalReaction direction="left-to-right" evidence="2">
        <dbReference type="Rhea" id="RHEA:48433"/>
    </physiologicalReaction>
</comment>
<name>A0A135S8Q4_9PEZI</name>
<dbReference type="InterPro" id="IPR016477">
    <property type="entry name" value="Fructo-/Ketosamine-3-kinase"/>
</dbReference>